<dbReference type="Pfam" id="PF20016">
    <property type="entry name" value="ThsA_Macro"/>
    <property type="match status" value="1"/>
</dbReference>
<dbReference type="KEGG" id="palk:PSAKL28_39570"/>
<proteinExistence type="predicted"/>
<evidence type="ECO:0000313" key="4">
    <source>
        <dbReference type="Proteomes" id="UP000028931"/>
    </source>
</evidence>
<evidence type="ECO:0000256" key="1">
    <source>
        <dbReference type="SAM" id="Phobius"/>
    </source>
</evidence>
<keyword evidence="1" id="KW-1133">Transmembrane helix</keyword>
<feature type="domain" description="Thoeris protein ThsA Macro" evidence="2">
    <location>
        <begin position="77"/>
        <end position="259"/>
    </location>
</feature>
<dbReference type="HOGENOM" id="CLU_083562_0_0_6"/>
<organism evidence="3 4">
    <name type="scientific">Pseudomonas alkylphenolica</name>
    <dbReference type="NCBI Taxonomy" id="237609"/>
    <lineage>
        <taxon>Bacteria</taxon>
        <taxon>Pseudomonadati</taxon>
        <taxon>Pseudomonadota</taxon>
        <taxon>Gammaproteobacteria</taxon>
        <taxon>Pseudomonadales</taxon>
        <taxon>Pseudomonadaceae</taxon>
        <taxon>Pseudomonas</taxon>
    </lineage>
</organism>
<evidence type="ECO:0000259" key="2">
    <source>
        <dbReference type="Pfam" id="PF20016"/>
    </source>
</evidence>
<dbReference type="Proteomes" id="UP000028931">
    <property type="component" value="Chromosome"/>
</dbReference>
<dbReference type="eggNOG" id="ENOG502Z81N">
    <property type="taxonomic scope" value="Bacteria"/>
</dbReference>
<dbReference type="InterPro" id="IPR045535">
    <property type="entry name" value="ThsA_Macro"/>
</dbReference>
<accession>A0A077FGA8</accession>
<name>A0A077FGA8_9PSED</name>
<keyword evidence="1" id="KW-0812">Transmembrane</keyword>
<reference evidence="3 4" key="1">
    <citation type="submission" date="2014-07" db="EMBL/GenBank/DDBJ databases">
        <authorList>
            <person name="Lee K."/>
            <person name="Lim J.Y."/>
            <person name="Hwang I."/>
        </authorList>
    </citation>
    <scope>NUCLEOTIDE SEQUENCE [LARGE SCALE GENOMIC DNA]</scope>
    <source>
        <strain evidence="3 4">KL28</strain>
    </source>
</reference>
<keyword evidence="1" id="KW-0472">Membrane</keyword>
<protein>
    <submittedName>
        <fullName evidence="3">Regulatory protein</fullName>
    </submittedName>
</protein>
<evidence type="ECO:0000313" key="3">
    <source>
        <dbReference type="EMBL" id="AIL63104.1"/>
    </source>
</evidence>
<dbReference type="EMBL" id="CP009048">
    <property type="protein sequence ID" value="AIL63104.1"/>
    <property type="molecule type" value="Genomic_DNA"/>
</dbReference>
<dbReference type="AlphaFoldDB" id="A0A077FGA8"/>
<feature type="transmembrane region" description="Helical" evidence="1">
    <location>
        <begin position="41"/>
        <end position="59"/>
    </location>
</feature>
<dbReference type="RefSeq" id="WP_257011819.1">
    <property type="nucleotide sequence ID" value="NZ_CP009048.1"/>
</dbReference>
<sequence length="278" mass="31854">MRKVSFFDSQLMKNFKERISTTSTVLSLALIFVEIPAQMKALAGAIFIGLLIVVYVWLWHRANQLKSVDLDIDGSKVTVKAGDLFLEPGLKVIAFNEYFDTVVDDRIISAHSLNGVFINLHLPSTLTKLDHHLETYPFDPDELGELNTARRAGKLQKYKIGTLCVYDDFILTAFSKFDNQNRAMLTMPEYLEFLINFWDKINKVYAQQSVSTPIFGSGITRIKEHKNISDEDLLKIMLWTFRISEMRFKYPAKLTIVIHQDKIKTINLLDIKSAKNGL</sequence>
<gene>
    <name evidence="3" type="ORF">PSAKL28_39570</name>
</gene>
<feature type="transmembrane region" description="Helical" evidence="1">
    <location>
        <begin position="20"/>
        <end position="35"/>
    </location>
</feature>